<evidence type="ECO:0000313" key="7">
    <source>
        <dbReference type="EMBL" id="GAA1751248.1"/>
    </source>
</evidence>
<dbReference type="Gene3D" id="1.10.530.10">
    <property type="match status" value="1"/>
</dbReference>
<dbReference type="Pfam" id="PF00877">
    <property type="entry name" value="NLPC_P60"/>
    <property type="match status" value="1"/>
</dbReference>
<dbReference type="SUPFAM" id="SSF54001">
    <property type="entry name" value="Cysteine proteinases"/>
    <property type="match status" value="1"/>
</dbReference>
<comment type="similarity">
    <text evidence="1">Belongs to the peptidase C40 family.</text>
</comment>
<dbReference type="RefSeq" id="WP_344203770.1">
    <property type="nucleotide sequence ID" value="NZ_BAAAME010000008.1"/>
</dbReference>
<dbReference type="InterPro" id="IPR023346">
    <property type="entry name" value="Lysozyme-like_dom_sf"/>
</dbReference>
<dbReference type="SUPFAM" id="SSF51261">
    <property type="entry name" value="Duplicated hybrid motif"/>
    <property type="match status" value="1"/>
</dbReference>
<evidence type="ECO:0000259" key="6">
    <source>
        <dbReference type="PROSITE" id="PS51935"/>
    </source>
</evidence>
<dbReference type="PROSITE" id="PS51935">
    <property type="entry name" value="NLPC_P60"/>
    <property type="match status" value="1"/>
</dbReference>
<keyword evidence="8" id="KW-1185">Reference proteome</keyword>
<dbReference type="Gene3D" id="2.70.70.10">
    <property type="entry name" value="Glucose Permease (Domain IIA)"/>
    <property type="match status" value="1"/>
</dbReference>
<keyword evidence="5" id="KW-0788">Thiol protease</keyword>
<accession>A0ABN2K9J9</accession>
<dbReference type="PANTHER" id="PTHR21666">
    <property type="entry name" value="PEPTIDASE-RELATED"/>
    <property type="match status" value="1"/>
</dbReference>
<dbReference type="InterPro" id="IPR038765">
    <property type="entry name" value="Papain-like_cys_pep_sf"/>
</dbReference>
<dbReference type="InterPro" id="IPR031304">
    <property type="entry name" value="SLT_2"/>
</dbReference>
<dbReference type="InterPro" id="IPR016047">
    <property type="entry name" value="M23ase_b-sheet_dom"/>
</dbReference>
<comment type="caution">
    <text evidence="7">The sequence shown here is derived from an EMBL/GenBank/DDBJ whole genome shotgun (WGS) entry which is preliminary data.</text>
</comment>
<evidence type="ECO:0000256" key="5">
    <source>
        <dbReference type="ARBA" id="ARBA00022807"/>
    </source>
</evidence>
<protein>
    <recommendedName>
        <fullName evidence="6">NlpC/P60 domain-containing protein</fullName>
    </recommendedName>
</protein>
<keyword evidence="2" id="KW-0645">Protease</keyword>
<evidence type="ECO:0000256" key="4">
    <source>
        <dbReference type="ARBA" id="ARBA00022801"/>
    </source>
</evidence>
<dbReference type="Pfam" id="PF13406">
    <property type="entry name" value="SLT_2"/>
    <property type="match status" value="1"/>
</dbReference>
<dbReference type="PANTHER" id="PTHR21666:SF289">
    <property type="entry name" value="L-ALA--D-GLU ENDOPEPTIDASE"/>
    <property type="match status" value="1"/>
</dbReference>
<sequence>MKSAGWIGMAIVAVLVMPLVAVALIAGGAIAPAAIASTSCGGPVAVTAGAWRPPMTGTYRITSTFGMRLHPTQNVYKMHAGIDLVATGSKTIVAAAGGTVTEASWRGGYGNQVLIDHGGGIQTRYGHLAHTPSVTVGQSVQAGTPVGVEGATGDVSGAHLHFEVRQNGQAIDPKPWMAAQGVVLDGRQPVETVAAPPPAADDASAGIGFGLPAPGTPVKHSASTPAAPIPENMRQFYVAAADKYVMPWTLLAAVGMIETRHGALTSVSSAGAQGPMQFMPATFAKYGVDGDGDGRADITNAADSIYSAANYLTASGVSKGEQGVRDAIFAYNHADWYVNDVLTYAHAYGGGTVMGAVENCGNGNGNGDPSLSPLAGPRAAIVLTWANAQAGKPYIFGGTGPAEFDCSGLVQMAFKQIGINMPRTAGTQRDWLAQGNGFRVEPGQERPGDLIFWDSYLGPNQVGHVVIVNDPATQTTIDARSTKTGIGNFSYSSSGKNIYEVWRVGNVDAPA</sequence>
<keyword evidence="3" id="KW-0732">Signal</keyword>
<dbReference type="Gene3D" id="3.90.1720.10">
    <property type="entry name" value="endopeptidase domain like (from Nostoc punctiforme)"/>
    <property type="match status" value="1"/>
</dbReference>
<dbReference type="CDD" id="cd13399">
    <property type="entry name" value="Slt35-like"/>
    <property type="match status" value="1"/>
</dbReference>
<gene>
    <name evidence="7" type="ORF">GCM10009710_33720</name>
</gene>
<organism evidence="7 8">
    <name type="scientific">Aeromicrobium alkaliterrae</name>
    <dbReference type="NCBI Taxonomy" id="302168"/>
    <lineage>
        <taxon>Bacteria</taxon>
        <taxon>Bacillati</taxon>
        <taxon>Actinomycetota</taxon>
        <taxon>Actinomycetes</taxon>
        <taxon>Propionibacteriales</taxon>
        <taxon>Nocardioidaceae</taxon>
        <taxon>Aeromicrobium</taxon>
    </lineage>
</organism>
<evidence type="ECO:0000256" key="2">
    <source>
        <dbReference type="ARBA" id="ARBA00022670"/>
    </source>
</evidence>
<dbReference type="EMBL" id="BAAAME010000008">
    <property type="protein sequence ID" value="GAA1751248.1"/>
    <property type="molecule type" value="Genomic_DNA"/>
</dbReference>
<evidence type="ECO:0000256" key="1">
    <source>
        <dbReference type="ARBA" id="ARBA00007074"/>
    </source>
</evidence>
<dbReference type="Proteomes" id="UP001501057">
    <property type="component" value="Unassembled WGS sequence"/>
</dbReference>
<proteinExistence type="inferred from homology"/>
<dbReference type="InterPro" id="IPR050570">
    <property type="entry name" value="Cell_wall_metabolism_enzyme"/>
</dbReference>
<name>A0ABN2K9J9_9ACTN</name>
<dbReference type="SUPFAM" id="SSF53955">
    <property type="entry name" value="Lysozyme-like"/>
    <property type="match status" value="1"/>
</dbReference>
<keyword evidence="4" id="KW-0378">Hydrolase</keyword>
<dbReference type="Pfam" id="PF01551">
    <property type="entry name" value="Peptidase_M23"/>
    <property type="match status" value="1"/>
</dbReference>
<dbReference type="CDD" id="cd12797">
    <property type="entry name" value="M23_peptidase"/>
    <property type="match status" value="1"/>
</dbReference>
<reference evidence="7 8" key="1">
    <citation type="journal article" date="2019" name="Int. J. Syst. Evol. Microbiol.">
        <title>The Global Catalogue of Microorganisms (GCM) 10K type strain sequencing project: providing services to taxonomists for standard genome sequencing and annotation.</title>
        <authorList>
            <consortium name="The Broad Institute Genomics Platform"/>
            <consortium name="The Broad Institute Genome Sequencing Center for Infectious Disease"/>
            <person name="Wu L."/>
            <person name="Ma J."/>
        </authorList>
    </citation>
    <scope>NUCLEOTIDE SEQUENCE [LARGE SCALE GENOMIC DNA]</scope>
    <source>
        <strain evidence="7 8">JCM 13518</strain>
    </source>
</reference>
<feature type="domain" description="NlpC/P60" evidence="6">
    <location>
        <begin position="376"/>
        <end position="511"/>
    </location>
</feature>
<dbReference type="InterPro" id="IPR011055">
    <property type="entry name" value="Dup_hybrid_motif"/>
</dbReference>
<evidence type="ECO:0000313" key="8">
    <source>
        <dbReference type="Proteomes" id="UP001501057"/>
    </source>
</evidence>
<dbReference type="InterPro" id="IPR000064">
    <property type="entry name" value="NLP_P60_dom"/>
</dbReference>
<evidence type="ECO:0000256" key="3">
    <source>
        <dbReference type="ARBA" id="ARBA00022729"/>
    </source>
</evidence>